<evidence type="ECO:0000313" key="3">
    <source>
        <dbReference type="Proteomes" id="UP000002071"/>
    </source>
</evidence>
<dbReference type="GeneID" id="8385002"/>
<sequence length="162" mass="17576">MNVTRDRVESERTWVADRATVVVPLINQLREHLGDAFDTDVEAITDEQYREAVTAVFADGDLAVNVTALVGLLRELDVTDDYPGFVVDEFLGRELAATIAGGQPRGTLAEATYHYADVHTHGSDDDVAGLDDLDAALAAGFQTRLPGWKWTATASPFSVDPE</sequence>
<dbReference type="InterPro" id="IPR058290">
    <property type="entry name" value="DUF7984"/>
</dbReference>
<dbReference type="RefSeq" id="WP_015790420.1">
    <property type="nucleotide sequence ID" value="NC_013158.1"/>
</dbReference>
<dbReference type="KEGG" id="hut:Huta_2697"/>
<dbReference type="HOGENOM" id="CLU_139545_0_0_2"/>
<reference evidence="2 3" key="1">
    <citation type="journal article" date="2009" name="Stand. Genomic Sci.">
        <title>Complete genome sequence of Halorhabdus utahensis type strain (AX-2).</title>
        <authorList>
            <person name="Anderson I."/>
            <person name="Tindall B.J."/>
            <person name="Pomrenke H."/>
            <person name="Goker M."/>
            <person name="Lapidus A."/>
            <person name="Nolan M."/>
            <person name="Copeland A."/>
            <person name="Glavina Del Rio T."/>
            <person name="Chen F."/>
            <person name="Tice H."/>
            <person name="Cheng J.F."/>
            <person name="Lucas S."/>
            <person name="Chertkov O."/>
            <person name="Bruce D."/>
            <person name="Brettin T."/>
            <person name="Detter J.C."/>
            <person name="Han C."/>
            <person name="Goodwin L."/>
            <person name="Land M."/>
            <person name="Hauser L."/>
            <person name="Chang Y.J."/>
            <person name="Jeffries C.D."/>
            <person name="Pitluck S."/>
            <person name="Pati A."/>
            <person name="Mavromatis K."/>
            <person name="Ivanova N."/>
            <person name="Ovchinnikova G."/>
            <person name="Chen A."/>
            <person name="Palaniappan K."/>
            <person name="Chain P."/>
            <person name="Rohde M."/>
            <person name="Bristow J."/>
            <person name="Eisen J.A."/>
            <person name="Markowitz V."/>
            <person name="Hugenholtz P."/>
            <person name="Kyrpides N.C."/>
            <person name="Klenk H.P."/>
        </authorList>
    </citation>
    <scope>NUCLEOTIDE SEQUENCE [LARGE SCALE GENOMIC DNA]</scope>
    <source>
        <strain evidence="3">DSM 12940 / JCM 11049 / AX-2</strain>
    </source>
</reference>
<gene>
    <name evidence="2" type="ordered locus">Huta_2697</name>
</gene>
<accession>C7NQD2</accession>
<dbReference type="Pfam" id="PF25945">
    <property type="entry name" value="DUF7984"/>
    <property type="match status" value="1"/>
</dbReference>
<dbReference type="OrthoDB" id="213736at2157"/>
<dbReference type="STRING" id="519442.Huta_2697"/>
<organism evidence="2 3">
    <name type="scientific">Halorhabdus utahensis (strain DSM 12940 / JCM 11049 / AX-2)</name>
    <dbReference type="NCBI Taxonomy" id="519442"/>
    <lineage>
        <taxon>Archaea</taxon>
        <taxon>Methanobacteriati</taxon>
        <taxon>Methanobacteriota</taxon>
        <taxon>Stenosarchaea group</taxon>
        <taxon>Halobacteria</taxon>
        <taxon>Halobacteriales</taxon>
        <taxon>Haloarculaceae</taxon>
        <taxon>Halorhabdus</taxon>
    </lineage>
</organism>
<name>C7NQD2_HALUD</name>
<dbReference type="EMBL" id="CP001687">
    <property type="protein sequence ID" value="ACV12858.1"/>
    <property type="molecule type" value="Genomic_DNA"/>
</dbReference>
<dbReference type="GO" id="GO:0006629">
    <property type="term" value="P:lipid metabolic process"/>
    <property type="evidence" value="ECO:0007669"/>
    <property type="project" value="InterPro"/>
</dbReference>
<feature type="domain" description="DUF7984" evidence="1">
    <location>
        <begin position="1"/>
        <end position="160"/>
    </location>
</feature>
<evidence type="ECO:0000259" key="1">
    <source>
        <dbReference type="Pfam" id="PF25945"/>
    </source>
</evidence>
<proteinExistence type="predicted"/>
<dbReference type="Proteomes" id="UP000002071">
    <property type="component" value="Chromosome"/>
</dbReference>
<dbReference type="GO" id="GO:0008962">
    <property type="term" value="F:phosphatidylglycerophosphatase activity"/>
    <property type="evidence" value="ECO:0007669"/>
    <property type="project" value="InterPro"/>
</dbReference>
<evidence type="ECO:0000313" key="2">
    <source>
        <dbReference type="EMBL" id="ACV12858.1"/>
    </source>
</evidence>
<dbReference type="SUPFAM" id="SSF101307">
    <property type="entry name" value="YutG-like"/>
    <property type="match status" value="1"/>
</dbReference>
<dbReference type="eggNOG" id="arCOG06211">
    <property type="taxonomic scope" value="Archaea"/>
</dbReference>
<dbReference type="AlphaFoldDB" id="C7NQD2"/>
<keyword evidence="3" id="KW-1185">Reference proteome</keyword>
<protein>
    <recommendedName>
        <fullName evidence="1">DUF7984 domain-containing protein</fullName>
    </recommendedName>
</protein>
<dbReference type="InterPro" id="IPR036681">
    <property type="entry name" value="PgpA-like_sf"/>
</dbReference>